<gene>
    <name evidence="1" type="ordered locus">CENSYa_0921</name>
</gene>
<sequence>MPLEARRALAFFLHYMRLGRASSESKMVRAAFLSWNPTHHGPALYALCGRTCCTSESCATRSDSLVPLSRSYPVCPEIPCSCRPAIAPWRSRHRPAAYIQPIRPLWDLP</sequence>
<dbReference type="KEGG" id="csy:CENSYa_0921"/>
<dbReference type="EMBL" id="DP000238">
    <property type="protein sequence ID" value="ABK77553.1"/>
    <property type="molecule type" value="Genomic_DNA"/>
</dbReference>
<dbReference type="AlphaFoldDB" id="A0RW36"/>
<reference evidence="1 2" key="1">
    <citation type="journal article" date="2006" name="Proc. Natl. Acad. Sci. U.S.A.">
        <title>Genomic analysis of the uncultivated marine crenarchaeote Cenarchaeum symbiosum.</title>
        <authorList>
            <person name="Hallam S.J."/>
            <person name="Konstantinidis K.T."/>
            <person name="Putnam N."/>
            <person name="Schleper C."/>
            <person name="Watanabe Y."/>
            <person name="Sugahara J."/>
            <person name="Preston C."/>
            <person name="de la Torre J."/>
            <person name="Richardson P.M."/>
            <person name="DeLong E.F."/>
        </authorList>
    </citation>
    <scope>NUCLEOTIDE SEQUENCE [LARGE SCALE GENOMIC DNA]</scope>
    <source>
        <strain evidence="2">A</strain>
    </source>
</reference>
<dbReference type="Proteomes" id="UP000000758">
    <property type="component" value="Chromosome"/>
</dbReference>
<dbReference type="EnsemblBacteria" id="ABK77553">
    <property type="protein sequence ID" value="ABK77553"/>
    <property type="gene ID" value="CENSYa_0921"/>
</dbReference>
<evidence type="ECO:0000313" key="1">
    <source>
        <dbReference type="EMBL" id="ABK77553.1"/>
    </source>
</evidence>
<keyword evidence="2" id="KW-1185">Reference proteome</keyword>
<proteinExistence type="predicted"/>
<organism evidence="1 2">
    <name type="scientific">Cenarchaeum symbiosum (strain A)</name>
    <dbReference type="NCBI Taxonomy" id="414004"/>
    <lineage>
        <taxon>Archaea</taxon>
        <taxon>Nitrososphaerota</taxon>
        <taxon>Candidatus Cenarchaeales</taxon>
        <taxon>Candidatus Cenarchaeaceae</taxon>
        <taxon>Candidatus Cenarchaeum</taxon>
    </lineage>
</organism>
<protein>
    <submittedName>
        <fullName evidence="1">Uncharacterized protein</fullName>
    </submittedName>
</protein>
<dbReference type="STRING" id="414004.CENSYa_0921"/>
<evidence type="ECO:0000313" key="2">
    <source>
        <dbReference type="Proteomes" id="UP000000758"/>
    </source>
</evidence>
<accession>A0RW36</accession>
<name>A0RW36_CENSY</name>
<dbReference type="HOGENOM" id="CLU_2177777_0_0_2"/>